<sequence length="264" mass="30179">VLLSGALALAFSGEPISVVEPQRVSPVPVRPEMVHIPSGRFWMGSPEDEAGHRDNEGPVHEVRVSAFEMMAVPVTRRLYREVIQPETLEADADMRPVTVVNWYGAVQFCNRLSEREGLMPCYRMDDDPESVVWDRAATGYRLPTEAEWEYACRAGSQTRFFFGDDADKLDRYAWLRGFGYPVGQKEPNDWGLYDMYGNVLEWCWDWYGPYTEESQIDPSGPQGGNYRVLRGGWSFGDPVGLRSAGRLRFEPEFRDEDIGFRCVR</sequence>
<comment type="caution">
    <text evidence="2">The sequence shown here is derived from an EMBL/GenBank/DDBJ whole genome shotgun (WGS) entry which is preliminary data.</text>
</comment>
<accession>W4L4X7</accession>
<feature type="non-terminal residue" evidence="2">
    <location>
        <position position="264"/>
    </location>
</feature>
<evidence type="ECO:0000313" key="2">
    <source>
        <dbReference type="EMBL" id="ETW92366.1"/>
    </source>
</evidence>
<dbReference type="GO" id="GO:0120147">
    <property type="term" value="F:formylglycine-generating oxidase activity"/>
    <property type="evidence" value="ECO:0007669"/>
    <property type="project" value="TreeGrafter"/>
</dbReference>
<dbReference type="InterPro" id="IPR042095">
    <property type="entry name" value="SUMF_sf"/>
</dbReference>
<dbReference type="InterPro" id="IPR051043">
    <property type="entry name" value="Sulfatase_Mod_Factor_Kinase"/>
</dbReference>
<dbReference type="PANTHER" id="PTHR23150:SF19">
    <property type="entry name" value="FORMYLGLYCINE-GENERATING ENZYME"/>
    <property type="match status" value="1"/>
</dbReference>
<reference evidence="2 3" key="1">
    <citation type="journal article" date="2014" name="Nature">
        <title>An environmental bacterial taxon with a large and distinct metabolic repertoire.</title>
        <authorList>
            <person name="Wilson M.C."/>
            <person name="Mori T."/>
            <person name="Ruckert C."/>
            <person name="Uria A.R."/>
            <person name="Helf M.J."/>
            <person name="Takada K."/>
            <person name="Gernert C."/>
            <person name="Steffens U.A."/>
            <person name="Heycke N."/>
            <person name="Schmitt S."/>
            <person name="Rinke C."/>
            <person name="Helfrich E.J."/>
            <person name="Brachmann A.O."/>
            <person name="Gurgui C."/>
            <person name="Wakimoto T."/>
            <person name="Kracht M."/>
            <person name="Crusemann M."/>
            <person name="Hentschel U."/>
            <person name="Abe I."/>
            <person name="Matsunaga S."/>
            <person name="Kalinowski J."/>
            <person name="Takeyama H."/>
            <person name="Piel J."/>
        </authorList>
    </citation>
    <scope>NUCLEOTIDE SEQUENCE [LARGE SCALE GENOMIC DNA]</scope>
    <source>
        <strain evidence="3">TSY2</strain>
    </source>
</reference>
<dbReference type="EMBL" id="AZHX01002938">
    <property type="protein sequence ID" value="ETW92366.1"/>
    <property type="molecule type" value="Genomic_DNA"/>
</dbReference>
<evidence type="ECO:0000313" key="3">
    <source>
        <dbReference type="Proteomes" id="UP000019140"/>
    </source>
</evidence>
<dbReference type="AlphaFoldDB" id="W4L4X7"/>
<organism evidence="2 3">
    <name type="scientific">Candidatus Entotheonella gemina</name>
    <dbReference type="NCBI Taxonomy" id="1429439"/>
    <lineage>
        <taxon>Bacteria</taxon>
        <taxon>Pseudomonadati</taxon>
        <taxon>Nitrospinota/Tectimicrobiota group</taxon>
        <taxon>Candidatus Tectimicrobiota</taxon>
        <taxon>Candidatus Entotheonellia</taxon>
        <taxon>Candidatus Entotheonellales</taxon>
        <taxon>Candidatus Entotheonellaceae</taxon>
        <taxon>Candidatus Entotheonella</taxon>
    </lineage>
</organism>
<dbReference type="InterPro" id="IPR016187">
    <property type="entry name" value="CTDL_fold"/>
</dbReference>
<evidence type="ECO:0000259" key="1">
    <source>
        <dbReference type="Pfam" id="PF03781"/>
    </source>
</evidence>
<dbReference type="Proteomes" id="UP000019140">
    <property type="component" value="Unassembled WGS sequence"/>
</dbReference>
<protein>
    <recommendedName>
        <fullName evidence="1">Sulfatase-modifying factor enzyme-like domain-containing protein</fullName>
    </recommendedName>
</protein>
<feature type="domain" description="Sulfatase-modifying factor enzyme-like" evidence="1">
    <location>
        <begin position="31"/>
        <end position="264"/>
    </location>
</feature>
<keyword evidence="3" id="KW-1185">Reference proteome</keyword>
<proteinExistence type="predicted"/>
<dbReference type="InterPro" id="IPR005532">
    <property type="entry name" value="SUMF_dom"/>
</dbReference>
<feature type="non-terminal residue" evidence="2">
    <location>
        <position position="1"/>
    </location>
</feature>
<dbReference type="Pfam" id="PF03781">
    <property type="entry name" value="FGE-sulfatase"/>
    <property type="match status" value="1"/>
</dbReference>
<dbReference type="PANTHER" id="PTHR23150">
    <property type="entry name" value="SULFATASE MODIFYING FACTOR 1, 2"/>
    <property type="match status" value="1"/>
</dbReference>
<gene>
    <name evidence="2" type="ORF">ETSY2_53610</name>
</gene>
<dbReference type="SUPFAM" id="SSF56436">
    <property type="entry name" value="C-type lectin-like"/>
    <property type="match status" value="1"/>
</dbReference>
<dbReference type="Gene3D" id="3.90.1580.10">
    <property type="entry name" value="paralog of FGE (formylglycine-generating enzyme)"/>
    <property type="match status" value="1"/>
</dbReference>
<name>W4L4X7_9BACT</name>